<reference evidence="1" key="2">
    <citation type="submission" date="2023-05" db="EMBL/GenBank/DDBJ databases">
        <authorList>
            <consortium name="Lawrence Berkeley National Laboratory"/>
            <person name="Steindorff A."/>
            <person name="Hensen N."/>
            <person name="Bonometti L."/>
            <person name="Westerberg I."/>
            <person name="Brannstrom I.O."/>
            <person name="Guillou S."/>
            <person name="Cros-Aarteil S."/>
            <person name="Calhoun S."/>
            <person name="Haridas S."/>
            <person name="Kuo A."/>
            <person name="Mondo S."/>
            <person name="Pangilinan J."/>
            <person name="Riley R."/>
            <person name="Labutti K."/>
            <person name="Andreopoulos B."/>
            <person name="Lipzen A."/>
            <person name="Chen C."/>
            <person name="Yanf M."/>
            <person name="Daum C."/>
            <person name="Ng V."/>
            <person name="Clum A."/>
            <person name="Ohm R."/>
            <person name="Martin F."/>
            <person name="Silar P."/>
            <person name="Natvig D."/>
            <person name="Lalanne C."/>
            <person name="Gautier V."/>
            <person name="Ament-Velasquez S.L."/>
            <person name="Kruys A."/>
            <person name="Hutchinson M.I."/>
            <person name="Powell A.J."/>
            <person name="Barry K."/>
            <person name="Miller A.N."/>
            <person name="Grigoriev I.V."/>
            <person name="Debuchy R."/>
            <person name="Gladieux P."/>
            <person name="Thoren M.H."/>
            <person name="Johannesson H."/>
        </authorList>
    </citation>
    <scope>NUCLEOTIDE SEQUENCE</scope>
    <source>
        <strain evidence="1">CBS 990.96</strain>
    </source>
</reference>
<comment type="caution">
    <text evidence="1">The sequence shown here is derived from an EMBL/GenBank/DDBJ whole genome shotgun (WGS) entry which is preliminary data.</text>
</comment>
<sequence>MDKSSANPLDMQGNMSKAYLLLLLMDKLDSRKCFNFSIKQKRYAPTNTLGDVFDQAVFVLQLESPPLSIQDVPAHTDRLLPMITTFCKLTAELKVDDDFYGPYAPTPGSEEVIGRAFPAIIRNTFQTFAHVPVPAWTPLEKIHSYDFLLAGFPPGAPVNHIIRDNTDYHRIMNVLELLDDTTLWRFSFIHKEHKPTFSMEGAGRVEMMFPRITEALWAPHSGPLEMRDWTMGYIKDMGFLEVKYIVNFRDNSNQ</sequence>
<accession>A0AAN7BF79</accession>
<dbReference type="EMBL" id="MU865567">
    <property type="protein sequence ID" value="KAK4221257.1"/>
    <property type="molecule type" value="Genomic_DNA"/>
</dbReference>
<dbReference type="AlphaFoldDB" id="A0AAN7BF79"/>
<organism evidence="1 2">
    <name type="scientific">Podospora fimiseda</name>
    <dbReference type="NCBI Taxonomy" id="252190"/>
    <lineage>
        <taxon>Eukaryota</taxon>
        <taxon>Fungi</taxon>
        <taxon>Dikarya</taxon>
        <taxon>Ascomycota</taxon>
        <taxon>Pezizomycotina</taxon>
        <taxon>Sordariomycetes</taxon>
        <taxon>Sordariomycetidae</taxon>
        <taxon>Sordariales</taxon>
        <taxon>Podosporaceae</taxon>
        <taxon>Podospora</taxon>
    </lineage>
</organism>
<reference evidence="1" key="1">
    <citation type="journal article" date="2023" name="Mol. Phylogenet. Evol.">
        <title>Genome-scale phylogeny and comparative genomics of the fungal order Sordariales.</title>
        <authorList>
            <person name="Hensen N."/>
            <person name="Bonometti L."/>
            <person name="Westerberg I."/>
            <person name="Brannstrom I.O."/>
            <person name="Guillou S."/>
            <person name="Cros-Aarteil S."/>
            <person name="Calhoun S."/>
            <person name="Haridas S."/>
            <person name="Kuo A."/>
            <person name="Mondo S."/>
            <person name="Pangilinan J."/>
            <person name="Riley R."/>
            <person name="LaButti K."/>
            <person name="Andreopoulos B."/>
            <person name="Lipzen A."/>
            <person name="Chen C."/>
            <person name="Yan M."/>
            <person name="Daum C."/>
            <person name="Ng V."/>
            <person name="Clum A."/>
            <person name="Steindorff A."/>
            <person name="Ohm R.A."/>
            <person name="Martin F."/>
            <person name="Silar P."/>
            <person name="Natvig D.O."/>
            <person name="Lalanne C."/>
            <person name="Gautier V."/>
            <person name="Ament-Velasquez S.L."/>
            <person name="Kruys A."/>
            <person name="Hutchinson M.I."/>
            <person name="Powell A.J."/>
            <person name="Barry K."/>
            <person name="Miller A.N."/>
            <person name="Grigoriev I.V."/>
            <person name="Debuchy R."/>
            <person name="Gladieux P."/>
            <person name="Hiltunen Thoren M."/>
            <person name="Johannesson H."/>
        </authorList>
    </citation>
    <scope>NUCLEOTIDE SEQUENCE</scope>
    <source>
        <strain evidence="1">CBS 990.96</strain>
    </source>
</reference>
<protein>
    <submittedName>
        <fullName evidence="1">Uncharacterized protein</fullName>
    </submittedName>
</protein>
<gene>
    <name evidence="1" type="ORF">QBC38DRAFT_522939</name>
</gene>
<keyword evidence="2" id="KW-1185">Reference proteome</keyword>
<dbReference type="Proteomes" id="UP001301958">
    <property type="component" value="Unassembled WGS sequence"/>
</dbReference>
<evidence type="ECO:0000313" key="1">
    <source>
        <dbReference type="EMBL" id="KAK4221257.1"/>
    </source>
</evidence>
<proteinExistence type="predicted"/>
<evidence type="ECO:0000313" key="2">
    <source>
        <dbReference type="Proteomes" id="UP001301958"/>
    </source>
</evidence>
<name>A0AAN7BF79_9PEZI</name>